<organism evidence="6 7">
    <name type="scientific">Paenibacillus pseudetheri</name>
    <dbReference type="NCBI Taxonomy" id="2897682"/>
    <lineage>
        <taxon>Bacteria</taxon>
        <taxon>Bacillati</taxon>
        <taxon>Bacillota</taxon>
        <taxon>Bacilli</taxon>
        <taxon>Bacillales</taxon>
        <taxon>Paenibacillaceae</taxon>
        <taxon>Paenibacillus</taxon>
    </lineage>
</organism>
<dbReference type="EMBL" id="CAKMAB010000024">
    <property type="protein sequence ID" value="CAH1057747.1"/>
    <property type="molecule type" value="Genomic_DNA"/>
</dbReference>
<dbReference type="InterPro" id="IPR036188">
    <property type="entry name" value="FAD/NAD-bd_sf"/>
</dbReference>
<evidence type="ECO:0000256" key="2">
    <source>
        <dbReference type="ARBA" id="ARBA00011738"/>
    </source>
</evidence>
<dbReference type="EC" id="1.18.1.2" evidence="6"/>
<keyword evidence="3" id="KW-0285">Flavoprotein</keyword>
<feature type="domain" description="FAD/NAD(P)-binding" evidence="5">
    <location>
        <begin position="19"/>
        <end position="125"/>
    </location>
</feature>
<dbReference type="PANTHER" id="PTHR48105">
    <property type="entry name" value="THIOREDOXIN REDUCTASE 1-RELATED-RELATED"/>
    <property type="match status" value="1"/>
</dbReference>
<evidence type="ECO:0000313" key="6">
    <source>
        <dbReference type="EMBL" id="CAH1057747.1"/>
    </source>
</evidence>
<comment type="cofactor">
    <cofactor evidence="1">
        <name>FAD</name>
        <dbReference type="ChEBI" id="CHEBI:57692"/>
    </cofactor>
</comment>
<sequence length="170" mass="18820">MYLTYRKENLKGHEADISRLANNGVVCLLNTSIVKLIATPDHERIGTVLLKSNDNGEAFELSVDEVIINHGYERDKELLVNSEIKMDQWEHGISGSAMSGTSVSGIYAAGDVLHHEGKLHLIAGAFQDSANAVNQAKQYITPEANSTGMVSSHNDLFIQKNRDLMKHLYR</sequence>
<dbReference type="InterPro" id="IPR023753">
    <property type="entry name" value="FAD/NAD-binding_dom"/>
</dbReference>
<evidence type="ECO:0000313" key="7">
    <source>
        <dbReference type="Proteomes" id="UP000838749"/>
    </source>
</evidence>
<dbReference type="Pfam" id="PF07992">
    <property type="entry name" value="Pyr_redox_2"/>
    <property type="match status" value="1"/>
</dbReference>
<name>A0ABN8FJL6_9BACL</name>
<keyword evidence="7" id="KW-1185">Reference proteome</keyword>
<evidence type="ECO:0000259" key="5">
    <source>
        <dbReference type="Pfam" id="PF07992"/>
    </source>
</evidence>
<dbReference type="Gene3D" id="3.50.50.60">
    <property type="entry name" value="FAD/NAD(P)-binding domain"/>
    <property type="match status" value="1"/>
</dbReference>
<dbReference type="GO" id="GO:0004324">
    <property type="term" value="F:ferredoxin-NADP+ reductase activity"/>
    <property type="evidence" value="ECO:0007669"/>
    <property type="project" value="UniProtKB-EC"/>
</dbReference>
<gene>
    <name evidence="6" type="ORF">PAECIP111894_03920</name>
</gene>
<protein>
    <submittedName>
        <fullName evidence="6">Ferredoxin--NADP reductase</fullName>
        <ecNumber evidence="6">1.18.1.2</ecNumber>
    </submittedName>
</protein>
<evidence type="ECO:0000256" key="1">
    <source>
        <dbReference type="ARBA" id="ARBA00001974"/>
    </source>
</evidence>
<dbReference type="Proteomes" id="UP000838749">
    <property type="component" value="Unassembled WGS sequence"/>
</dbReference>
<reference evidence="6" key="1">
    <citation type="submission" date="2021-12" db="EMBL/GenBank/DDBJ databases">
        <authorList>
            <person name="Criscuolo A."/>
        </authorList>
    </citation>
    <scope>NUCLEOTIDE SEQUENCE</scope>
    <source>
        <strain evidence="6">CIP111894</strain>
    </source>
</reference>
<comment type="caution">
    <text evidence="6">The sequence shown here is derived from an EMBL/GenBank/DDBJ whole genome shotgun (WGS) entry which is preliminary data.</text>
</comment>
<accession>A0ABN8FJL6</accession>
<keyword evidence="4 6" id="KW-0560">Oxidoreductase</keyword>
<proteinExistence type="predicted"/>
<dbReference type="SUPFAM" id="SSF51905">
    <property type="entry name" value="FAD/NAD(P)-binding domain"/>
    <property type="match status" value="1"/>
</dbReference>
<comment type="subunit">
    <text evidence="2">Homodimer.</text>
</comment>
<evidence type="ECO:0000256" key="4">
    <source>
        <dbReference type="ARBA" id="ARBA00023002"/>
    </source>
</evidence>
<dbReference type="InterPro" id="IPR050097">
    <property type="entry name" value="Ferredoxin-NADP_redctase_2"/>
</dbReference>
<evidence type="ECO:0000256" key="3">
    <source>
        <dbReference type="ARBA" id="ARBA00022630"/>
    </source>
</evidence>